<dbReference type="GO" id="GO:0000155">
    <property type="term" value="F:phosphorelay sensor kinase activity"/>
    <property type="evidence" value="ECO:0007669"/>
    <property type="project" value="TreeGrafter"/>
</dbReference>
<dbReference type="EMBL" id="FNPI01000001">
    <property type="protein sequence ID" value="SDY13060.1"/>
    <property type="molecule type" value="Genomic_DNA"/>
</dbReference>
<dbReference type="Proteomes" id="UP000198935">
    <property type="component" value="Unassembled WGS sequence"/>
</dbReference>
<accession>A0A1H3HCJ0</accession>
<protein>
    <submittedName>
        <fullName evidence="1">Two-component system, OmpR family, sensor histidine kinase KdpD</fullName>
    </submittedName>
</protein>
<dbReference type="STRING" id="1503961.SAMN05421736_101451"/>
<name>A0A1H3HCJ0_9BACI</name>
<dbReference type="InterPro" id="IPR052023">
    <property type="entry name" value="Histidine_kinase_KdpD"/>
</dbReference>
<evidence type="ECO:0000313" key="2">
    <source>
        <dbReference type="Proteomes" id="UP000198935"/>
    </source>
</evidence>
<proteinExistence type="predicted"/>
<sequence length="211" mass="23836">MGENILVCVGYYKNAEKLIKKGARLATALNGVCQVLTVNPMLDNNDFEKITELETIEMVASKYNVPFLFQPLEGRKISDVIAEVVKSNQINQVILGQPVQSRWDMLVKGSLVSELFSRLENVDVTIVEVHAKNVTAESEYEKGMPAYVVKEGRHYFLSLENPTDYEMEGFFFQSTKTEFQTGIFRTVNDREAVLLKVSDGVVKWPSELQTS</sequence>
<organism evidence="1 2">
    <name type="scientific">Evansella caseinilytica</name>
    <dbReference type="NCBI Taxonomy" id="1503961"/>
    <lineage>
        <taxon>Bacteria</taxon>
        <taxon>Bacillati</taxon>
        <taxon>Bacillota</taxon>
        <taxon>Bacilli</taxon>
        <taxon>Bacillales</taxon>
        <taxon>Bacillaceae</taxon>
        <taxon>Evansella</taxon>
    </lineage>
</organism>
<reference evidence="2" key="1">
    <citation type="submission" date="2016-10" db="EMBL/GenBank/DDBJ databases">
        <authorList>
            <person name="Varghese N."/>
            <person name="Submissions S."/>
        </authorList>
    </citation>
    <scope>NUCLEOTIDE SEQUENCE [LARGE SCALE GENOMIC DNA]</scope>
    <source>
        <strain evidence="2">SP</strain>
    </source>
</reference>
<evidence type="ECO:0000313" key="1">
    <source>
        <dbReference type="EMBL" id="SDY13060.1"/>
    </source>
</evidence>
<dbReference type="PANTHER" id="PTHR45569:SF1">
    <property type="entry name" value="SENSOR PROTEIN KDPD"/>
    <property type="match status" value="1"/>
</dbReference>
<gene>
    <name evidence="1" type="ORF">SAMN05421736_101451</name>
</gene>
<keyword evidence="1" id="KW-0418">Kinase</keyword>
<dbReference type="GO" id="GO:0005886">
    <property type="term" value="C:plasma membrane"/>
    <property type="evidence" value="ECO:0007669"/>
    <property type="project" value="TreeGrafter"/>
</dbReference>
<dbReference type="AlphaFoldDB" id="A0A1H3HCJ0"/>
<dbReference type="SUPFAM" id="SSF52402">
    <property type="entry name" value="Adenine nucleotide alpha hydrolases-like"/>
    <property type="match status" value="1"/>
</dbReference>
<dbReference type="InterPro" id="IPR014729">
    <property type="entry name" value="Rossmann-like_a/b/a_fold"/>
</dbReference>
<dbReference type="OrthoDB" id="9806130at2"/>
<dbReference type="PANTHER" id="PTHR45569">
    <property type="entry name" value="SENSOR PROTEIN KDPD"/>
    <property type="match status" value="1"/>
</dbReference>
<keyword evidence="2" id="KW-1185">Reference proteome</keyword>
<keyword evidence="1" id="KW-0808">Transferase</keyword>
<dbReference type="Gene3D" id="3.40.50.620">
    <property type="entry name" value="HUPs"/>
    <property type="match status" value="1"/>
</dbReference>